<dbReference type="NCBIfam" id="NF047561">
    <property type="entry name" value="orf58_phage_fam"/>
    <property type="match status" value="1"/>
</dbReference>
<dbReference type="EMBL" id="CP119159">
    <property type="protein sequence ID" value="WEH21347.1"/>
    <property type="molecule type" value="Genomic_DNA"/>
</dbReference>
<evidence type="ECO:0000313" key="7">
    <source>
        <dbReference type="Proteomes" id="UP001221642"/>
    </source>
</evidence>
<reference evidence="4 8" key="4">
    <citation type="submission" date="2023-03" db="EMBL/GenBank/DDBJ databases">
        <title>Complete genome sequence of an Enterococcus faecalis urinary isolate.</title>
        <authorList>
            <person name="Brauer A.L."/>
            <person name="Armbruster C.E."/>
        </authorList>
    </citation>
    <scope>NUCLEOTIDE SEQUENCE [LARGE SCALE GENOMIC DNA]</scope>
    <source>
        <strain evidence="4 8">3143</strain>
    </source>
</reference>
<sequence>MGNTQWQRLLQIEIHDKNGKNRVLLRADSGRLDRLEIHFTAPFSDSPNPSEVSVTIYNLNKKSIDFIKKGNPVYIHAGYAGTSNGVITSGTIAEVKPSVLNGVDRATTFTFLEGKDYSEQKEVNITFNNGTDAHTIINRVAREANIPLSEIKLKNNKIYGSGYTADGQAMMVLEEISKACDTSLYFKRGQLVIKNFRDGNKERYRLSPETGLINQPTKVESHDYTGWSVECLLQHKITTGTAVYIDSKNVKGNFYVKNGQHSYDGSRFVTTCEVVT</sequence>
<reference evidence="3 7" key="3">
    <citation type="submission" date="2023-02" db="EMBL/GenBank/DDBJ databases">
        <title>Results of the 2020 Genomic Proficiency Test for the network of European Union Reference Laboratory for Antimicrobial Resistance assessing whole genome sequencing capacities.</title>
        <authorList>
            <person name="Hoffmann M."/>
            <person name="Luo Y."/>
            <person name="Sorensen L.H."/>
            <person name="Pedersen S.K."/>
            <person name="Hendriksen R.S."/>
        </authorList>
    </citation>
    <scope>NUCLEOTIDE SEQUENCE [LARGE SCALE GENOMIC DNA]</scope>
    <source>
        <strain evidence="3 7">GENOMIC22-006</strain>
    </source>
</reference>
<dbReference type="EMBL" id="CP119528">
    <property type="protein sequence ID" value="WER44064.1"/>
    <property type="molecule type" value="Genomic_DNA"/>
</dbReference>
<gene>
    <name evidence="1" type="ORF">DAI13_07480</name>
    <name evidence="2" type="ORF">NCTC13379_02345</name>
    <name evidence="4" type="ORF">P0083_07285</name>
    <name evidence="3" type="ORF">P0D81_09700</name>
</gene>
<dbReference type="RefSeq" id="WP_002390593.1">
    <property type="nucleotide sequence ID" value="NZ_AP031218.1"/>
</dbReference>
<proteinExistence type="predicted"/>
<dbReference type="EMBL" id="UGIX01000001">
    <property type="protein sequence ID" value="STP66915.1"/>
    <property type="molecule type" value="Genomic_DNA"/>
</dbReference>
<accession>A0A855UF08</accession>
<dbReference type="SMR" id="A0A855UF08"/>
<evidence type="ECO:0000313" key="2">
    <source>
        <dbReference type="EMBL" id="STP66915.1"/>
    </source>
</evidence>
<dbReference type="Proteomes" id="UP001222182">
    <property type="component" value="Chromosome"/>
</dbReference>
<protein>
    <submittedName>
        <fullName evidence="1">Uncharacterized protein</fullName>
    </submittedName>
</protein>
<evidence type="ECO:0000313" key="4">
    <source>
        <dbReference type="EMBL" id="WER44064.1"/>
    </source>
</evidence>
<dbReference type="EMBL" id="PZZH01000001">
    <property type="protein sequence ID" value="PTN77592.1"/>
    <property type="molecule type" value="Genomic_DNA"/>
</dbReference>
<dbReference type="Proteomes" id="UP001221642">
    <property type="component" value="Chromosome"/>
</dbReference>
<evidence type="ECO:0000313" key="6">
    <source>
        <dbReference type="Proteomes" id="UP000254396"/>
    </source>
</evidence>
<evidence type="ECO:0000313" key="8">
    <source>
        <dbReference type="Proteomes" id="UP001222182"/>
    </source>
</evidence>
<organism evidence="1 5">
    <name type="scientific">Enterococcus faecalis</name>
    <name type="common">Streptococcus faecalis</name>
    <dbReference type="NCBI Taxonomy" id="1351"/>
    <lineage>
        <taxon>Bacteria</taxon>
        <taxon>Bacillati</taxon>
        <taxon>Bacillota</taxon>
        <taxon>Bacilli</taxon>
        <taxon>Lactobacillales</taxon>
        <taxon>Enterococcaceae</taxon>
        <taxon>Enterococcus</taxon>
    </lineage>
</organism>
<reference evidence="1 5" key="1">
    <citation type="submission" date="2018-04" db="EMBL/GenBank/DDBJ databases">
        <authorList>
            <person name="Van Tyne D."/>
        </authorList>
    </citation>
    <scope>NUCLEOTIDE SEQUENCE [LARGE SCALE GENOMIC DNA]</scope>
    <source>
        <strain evidence="1 5">B2535</strain>
    </source>
</reference>
<dbReference type="Proteomes" id="UP000254396">
    <property type="component" value="Unassembled WGS sequence"/>
</dbReference>
<evidence type="ECO:0000313" key="3">
    <source>
        <dbReference type="EMBL" id="WEH21347.1"/>
    </source>
</evidence>
<dbReference type="Proteomes" id="UP000244140">
    <property type="component" value="Unassembled WGS sequence"/>
</dbReference>
<dbReference type="AlphaFoldDB" id="A0A855UF08"/>
<name>A0A855UF08_ENTFL</name>
<evidence type="ECO:0000313" key="1">
    <source>
        <dbReference type="EMBL" id="PTN77592.1"/>
    </source>
</evidence>
<reference evidence="2 6" key="2">
    <citation type="submission" date="2018-06" db="EMBL/GenBank/DDBJ databases">
        <authorList>
            <consortium name="Pathogen Informatics"/>
            <person name="Doyle S."/>
        </authorList>
    </citation>
    <scope>NUCLEOTIDE SEQUENCE [LARGE SCALE GENOMIC DNA]</scope>
    <source>
        <strain evidence="2 6">NCTC13379</strain>
    </source>
</reference>
<evidence type="ECO:0000313" key="5">
    <source>
        <dbReference type="Proteomes" id="UP000244140"/>
    </source>
</evidence>